<dbReference type="Pfam" id="PF08282">
    <property type="entry name" value="Hydrolase_3"/>
    <property type="match status" value="1"/>
</dbReference>
<dbReference type="GO" id="GO:0016791">
    <property type="term" value="F:phosphatase activity"/>
    <property type="evidence" value="ECO:0007669"/>
    <property type="project" value="TreeGrafter"/>
</dbReference>
<keyword evidence="2" id="KW-1185">Reference proteome</keyword>
<evidence type="ECO:0000313" key="2">
    <source>
        <dbReference type="Proteomes" id="UP000198949"/>
    </source>
</evidence>
<dbReference type="InterPro" id="IPR036412">
    <property type="entry name" value="HAD-like_sf"/>
</dbReference>
<dbReference type="PANTHER" id="PTHR10000:SF8">
    <property type="entry name" value="HAD SUPERFAMILY HYDROLASE-LIKE, TYPE 3"/>
    <property type="match status" value="1"/>
</dbReference>
<protein>
    <recommendedName>
        <fullName evidence="3">Hydroxymethylpyrimidine pyrophosphatase</fullName>
    </recommendedName>
</protein>
<dbReference type="RefSeq" id="WP_177154726.1">
    <property type="nucleotide sequence ID" value="NZ_FNAD01000001.1"/>
</dbReference>
<name>A0A1G6QV69_9ACTN</name>
<dbReference type="EMBL" id="FNAD01000001">
    <property type="protein sequence ID" value="SDC95804.1"/>
    <property type="molecule type" value="Genomic_DNA"/>
</dbReference>
<dbReference type="PANTHER" id="PTHR10000">
    <property type="entry name" value="PHOSPHOSERINE PHOSPHATASE"/>
    <property type="match status" value="1"/>
</dbReference>
<dbReference type="InterPro" id="IPR023214">
    <property type="entry name" value="HAD_sf"/>
</dbReference>
<accession>A0A1G6QV69</accession>
<sequence>MTAVRVIATDLDKTLLGAGGCFSDRSRAALGAARDCGITVVAVTARPPRVFEVWTGLAASIDLAICANGTMVYNPTDRSSIMLHTMAPEIAEAAAKALRAALPGVRFAVETGLEVFAEPGYAKVDSVLDRTTFATSLGAVLGSAPPFVKLHAHIAGGSATDLLYIARKLELEGVEVWETGSVDLLELGPAGVSKARTLAAWCTEAGIGPEQVVAFGDAPTDGAMLAWAGRSFAVADAHPAAARAATDRCGASGEDGVAAVIEALLATGQPGAGDDSLGAR</sequence>
<dbReference type="Gene3D" id="3.30.1240.10">
    <property type="match status" value="1"/>
</dbReference>
<evidence type="ECO:0008006" key="3">
    <source>
        <dbReference type="Google" id="ProtNLM"/>
    </source>
</evidence>
<dbReference type="AlphaFoldDB" id="A0A1G6QV69"/>
<evidence type="ECO:0000313" key="1">
    <source>
        <dbReference type="EMBL" id="SDC95804.1"/>
    </source>
</evidence>
<reference evidence="2" key="1">
    <citation type="submission" date="2016-10" db="EMBL/GenBank/DDBJ databases">
        <authorList>
            <person name="Varghese N."/>
            <person name="Submissions S."/>
        </authorList>
    </citation>
    <scope>NUCLEOTIDE SEQUENCE [LARGE SCALE GENOMIC DNA]</scope>
    <source>
        <strain evidence="2">CGMCC 4.3516</strain>
    </source>
</reference>
<organism evidence="1 2">
    <name type="scientific">Glycomyces harbinensis</name>
    <dbReference type="NCBI Taxonomy" id="58114"/>
    <lineage>
        <taxon>Bacteria</taxon>
        <taxon>Bacillati</taxon>
        <taxon>Actinomycetota</taxon>
        <taxon>Actinomycetes</taxon>
        <taxon>Glycomycetales</taxon>
        <taxon>Glycomycetaceae</taxon>
        <taxon>Glycomyces</taxon>
    </lineage>
</organism>
<dbReference type="GO" id="GO:0005829">
    <property type="term" value="C:cytosol"/>
    <property type="evidence" value="ECO:0007669"/>
    <property type="project" value="TreeGrafter"/>
</dbReference>
<dbReference type="Proteomes" id="UP000198949">
    <property type="component" value="Unassembled WGS sequence"/>
</dbReference>
<dbReference type="Gene3D" id="3.40.50.1000">
    <property type="entry name" value="HAD superfamily/HAD-like"/>
    <property type="match status" value="1"/>
</dbReference>
<proteinExistence type="predicted"/>
<dbReference type="STRING" id="58114.SAMN05216270_101112"/>
<gene>
    <name evidence="1" type="ORF">SAMN05216270_101112</name>
</gene>
<dbReference type="NCBIfam" id="TIGR01484">
    <property type="entry name" value="HAD-SF-IIB"/>
    <property type="match status" value="1"/>
</dbReference>
<dbReference type="InterPro" id="IPR006379">
    <property type="entry name" value="HAD-SF_hydro_IIB"/>
</dbReference>
<dbReference type="GO" id="GO:0000287">
    <property type="term" value="F:magnesium ion binding"/>
    <property type="evidence" value="ECO:0007669"/>
    <property type="project" value="TreeGrafter"/>
</dbReference>
<dbReference type="SUPFAM" id="SSF56784">
    <property type="entry name" value="HAD-like"/>
    <property type="match status" value="1"/>
</dbReference>